<dbReference type="Pfam" id="PF13193">
    <property type="entry name" value="AMP-binding_C"/>
    <property type="match status" value="1"/>
</dbReference>
<dbReference type="Pfam" id="PF00501">
    <property type="entry name" value="AMP-binding"/>
    <property type="match status" value="1"/>
</dbReference>
<evidence type="ECO:0000259" key="3">
    <source>
        <dbReference type="Pfam" id="PF00501"/>
    </source>
</evidence>
<keyword evidence="6" id="KW-1185">Reference proteome</keyword>
<comment type="caution">
    <text evidence="5">The sequence shown here is derived from an EMBL/GenBank/DDBJ whole genome shotgun (WGS) entry which is preliminary data.</text>
</comment>
<feature type="domain" description="AMP-dependent synthetase/ligase" evidence="3">
    <location>
        <begin position="11"/>
        <end position="364"/>
    </location>
</feature>
<dbReference type="InterPro" id="IPR000873">
    <property type="entry name" value="AMP-dep_synth/lig_dom"/>
</dbReference>
<organism evidence="5 6">
    <name type="scientific">Exilibacterium tricleocarpae</name>
    <dbReference type="NCBI Taxonomy" id="2591008"/>
    <lineage>
        <taxon>Bacteria</taxon>
        <taxon>Pseudomonadati</taxon>
        <taxon>Pseudomonadota</taxon>
        <taxon>Gammaproteobacteria</taxon>
        <taxon>Cellvibrionales</taxon>
        <taxon>Cellvibrionaceae</taxon>
        <taxon>Exilibacterium</taxon>
    </lineage>
</organism>
<dbReference type="SUPFAM" id="SSF56801">
    <property type="entry name" value="Acetyl-CoA synthetase-like"/>
    <property type="match status" value="1"/>
</dbReference>
<dbReference type="InterPro" id="IPR025110">
    <property type="entry name" value="AMP-bd_C"/>
</dbReference>
<dbReference type="InterPro" id="IPR042099">
    <property type="entry name" value="ANL_N_sf"/>
</dbReference>
<dbReference type="FunFam" id="3.30.300.30:FF:000008">
    <property type="entry name" value="2,3-dihydroxybenzoate-AMP ligase"/>
    <property type="match status" value="1"/>
</dbReference>
<dbReference type="EMBL" id="VHSG01000002">
    <property type="protein sequence ID" value="TQV86194.1"/>
    <property type="molecule type" value="Genomic_DNA"/>
</dbReference>
<dbReference type="Gene3D" id="3.30.300.30">
    <property type="match status" value="1"/>
</dbReference>
<dbReference type="InterPro" id="IPR020845">
    <property type="entry name" value="AMP-binding_CS"/>
</dbReference>
<comment type="similarity">
    <text evidence="1">Belongs to the ATP-dependent AMP-binding enzyme family.</text>
</comment>
<dbReference type="PANTHER" id="PTHR43201:SF5">
    <property type="entry name" value="MEDIUM-CHAIN ACYL-COA LIGASE ACSF2, MITOCHONDRIAL"/>
    <property type="match status" value="1"/>
</dbReference>
<dbReference type="OrthoDB" id="9047442at2"/>
<dbReference type="Proteomes" id="UP000319732">
    <property type="component" value="Unassembled WGS sequence"/>
</dbReference>
<sequence length="501" mass="55334">MMPLTLTSGLRTAAMRTPDKIALTDSERRLSYRQLINRVNRVVHLVRDMAIKPGNRAAILAPNCLEYIEIVAGLGDAGIAVATVNYRLNRREISQILNDCQARVLFIHPDCTTLLDREACPSLREVVVIDADYQATINRQASEPAQLARDELDTFSIPYTSGTTGTPKGVMLPHRARALTFFAMAVEYGCFNSTCHFLAIAPLCHGAGFAFAFAPLFFGGSVEIMQRFDAQQVLEVLKRRVHDGIFLVPTHFEAIFSLPQATLGRLRGHALTAIISNASALPQSLKEKIIAYFGDGLLHETYGSTEGGIVTNLRPDKQLAKINCVGLPFQGTEVELRNDAGEPVKAGEPGELFSRNLTGFSGYWQRPGETQDTLDAHGWITVGDVAVRDDEGYIYIIDRKKDMIISGGINIYPRQIEATIESIEWVKEAAVVGVSDAKWGEAIKAFVVRHPTAASHKEQEITDYCGNHLAGFKVPRTVEFIDTLPRNATGKLLRRELRKRS</sequence>
<evidence type="ECO:0000256" key="1">
    <source>
        <dbReference type="ARBA" id="ARBA00006432"/>
    </source>
</evidence>
<protein>
    <submittedName>
        <fullName evidence="5">Acyl--CoA ligase</fullName>
    </submittedName>
</protein>
<name>A0A545U9P5_9GAMM</name>
<dbReference type="InterPro" id="IPR045851">
    <property type="entry name" value="AMP-bd_C_sf"/>
</dbReference>
<evidence type="ECO:0000256" key="2">
    <source>
        <dbReference type="ARBA" id="ARBA00022598"/>
    </source>
</evidence>
<accession>A0A545U9P5</accession>
<evidence type="ECO:0000259" key="4">
    <source>
        <dbReference type="Pfam" id="PF13193"/>
    </source>
</evidence>
<reference evidence="5 6" key="1">
    <citation type="submission" date="2019-06" db="EMBL/GenBank/DDBJ databases">
        <title>Whole genome sequence for Cellvibrionaceae sp. R142.</title>
        <authorList>
            <person name="Wang G."/>
        </authorList>
    </citation>
    <scope>NUCLEOTIDE SEQUENCE [LARGE SCALE GENOMIC DNA]</scope>
    <source>
        <strain evidence="5 6">R142</strain>
    </source>
</reference>
<dbReference type="Gene3D" id="3.40.50.12780">
    <property type="entry name" value="N-terminal domain of ligase-like"/>
    <property type="match status" value="1"/>
</dbReference>
<dbReference type="AlphaFoldDB" id="A0A545U9P5"/>
<proteinExistence type="inferred from homology"/>
<dbReference type="GO" id="GO:0006631">
    <property type="term" value="P:fatty acid metabolic process"/>
    <property type="evidence" value="ECO:0007669"/>
    <property type="project" value="TreeGrafter"/>
</dbReference>
<gene>
    <name evidence="5" type="ORF">FKG94_01165</name>
</gene>
<dbReference type="PROSITE" id="PS00455">
    <property type="entry name" value="AMP_BINDING"/>
    <property type="match status" value="1"/>
</dbReference>
<feature type="domain" description="AMP-binding enzyme C-terminal" evidence="4">
    <location>
        <begin position="416"/>
        <end position="491"/>
    </location>
</feature>
<dbReference type="RefSeq" id="WP_142902346.1">
    <property type="nucleotide sequence ID" value="NZ_ML660087.1"/>
</dbReference>
<evidence type="ECO:0000313" key="5">
    <source>
        <dbReference type="EMBL" id="TQV86194.1"/>
    </source>
</evidence>
<evidence type="ECO:0000313" key="6">
    <source>
        <dbReference type="Proteomes" id="UP000319732"/>
    </source>
</evidence>
<dbReference type="GO" id="GO:0031956">
    <property type="term" value="F:medium-chain fatty acid-CoA ligase activity"/>
    <property type="evidence" value="ECO:0007669"/>
    <property type="project" value="TreeGrafter"/>
</dbReference>
<keyword evidence="2 5" id="KW-0436">Ligase</keyword>
<dbReference type="PANTHER" id="PTHR43201">
    <property type="entry name" value="ACYL-COA SYNTHETASE"/>
    <property type="match status" value="1"/>
</dbReference>